<proteinExistence type="inferred from homology"/>
<name>A0A5B7CLV8_PORTR</name>
<feature type="region of interest" description="Disordered" evidence="2">
    <location>
        <begin position="101"/>
        <end position="158"/>
    </location>
</feature>
<keyword evidence="5" id="KW-1185">Reference proteome</keyword>
<feature type="region of interest" description="Disordered" evidence="2">
    <location>
        <begin position="21"/>
        <end position="89"/>
    </location>
</feature>
<feature type="compositionally biased region" description="Low complexity" evidence="2">
    <location>
        <begin position="233"/>
        <end position="248"/>
    </location>
</feature>
<dbReference type="Proteomes" id="UP000324222">
    <property type="component" value="Unassembled WGS sequence"/>
</dbReference>
<dbReference type="InterPro" id="IPR005173">
    <property type="entry name" value="DMA"/>
</dbReference>
<evidence type="ECO:0000313" key="4">
    <source>
        <dbReference type="EMBL" id="MPC10410.1"/>
    </source>
</evidence>
<dbReference type="SUPFAM" id="SSF46934">
    <property type="entry name" value="UBA-like"/>
    <property type="match status" value="1"/>
</dbReference>
<sequence length="359" mass="38224">MVMAGQELSGLAKKRGVGRLKGAGCRVQGARYRVKEGEDGPEEERPESVTSPTISPAMSPTSTSTTTTAGAAVSEEDTGHTPPRPSTHHMVTHMDHVVAHSGPSQIPAEPPREAPLTPAAPQPEARPPAVEAPGMSESPVDIPPSVEGGAENREVTEVRREDAASMDGVDILLRIFPGERRGVLELVLSGCGGDLLRAIEHFLSVGEAQRRPSAPAPRPLDHPPRPLSPPKPSLGSAKSAFTPLAGGAAPPPAHQNYLAGGVVPRVPLYGDARFAPPLLPLSYPPLLPPLLPVLPPLPLHRHYHHDSSPDPADGDLARPRDHLTEYSMRHDLLTRPDLRLNFDLRPDLRLRSPAAEDSA</sequence>
<evidence type="ECO:0000256" key="2">
    <source>
        <dbReference type="SAM" id="MobiDB-lite"/>
    </source>
</evidence>
<feature type="region of interest" description="Disordered" evidence="2">
    <location>
        <begin position="208"/>
        <end position="248"/>
    </location>
</feature>
<comment type="similarity">
    <text evidence="1">Belongs to the DMRT family.</text>
</comment>
<feature type="compositionally biased region" description="Low complexity" evidence="2">
    <location>
        <begin position="50"/>
        <end position="73"/>
    </location>
</feature>
<dbReference type="InterPro" id="IPR009060">
    <property type="entry name" value="UBA-like_sf"/>
</dbReference>
<evidence type="ECO:0000259" key="3">
    <source>
        <dbReference type="Pfam" id="PF03474"/>
    </source>
</evidence>
<accession>A0A5B7CLV8</accession>
<reference evidence="4 5" key="1">
    <citation type="submission" date="2019-05" db="EMBL/GenBank/DDBJ databases">
        <title>Another draft genome of Portunus trituberculatus and its Hox gene families provides insights of decapod evolution.</title>
        <authorList>
            <person name="Jeong J.-H."/>
            <person name="Song I."/>
            <person name="Kim S."/>
            <person name="Choi T."/>
            <person name="Kim D."/>
            <person name="Ryu S."/>
            <person name="Kim W."/>
        </authorList>
    </citation>
    <scope>NUCLEOTIDE SEQUENCE [LARGE SCALE GENOMIC DNA]</scope>
    <source>
        <tissue evidence="4">Muscle</tissue>
    </source>
</reference>
<feature type="domain" description="DMA" evidence="3">
    <location>
        <begin position="167"/>
        <end position="202"/>
    </location>
</feature>
<comment type="caution">
    <text evidence="4">The sequence shown here is derived from an EMBL/GenBank/DDBJ whole genome shotgun (WGS) entry which is preliminary data.</text>
</comment>
<dbReference type="Pfam" id="PF03474">
    <property type="entry name" value="DMA"/>
    <property type="match status" value="1"/>
</dbReference>
<dbReference type="EMBL" id="VSRR010000116">
    <property type="protein sequence ID" value="MPC10410.1"/>
    <property type="molecule type" value="Genomic_DNA"/>
</dbReference>
<dbReference type="CDD" id="cd14370">
    <property type="entry name" value="CUE_DMA"/>
    <property type="match status" value="1"/>
</dbReference>
<dbReference type="OrthoDB" id="6162476at2759"/>
<dbReference type="AlphaFoldDB" id="A0A5B7CLV8"/>
<evidence type="ECO:0000256" key="1">
    <source>
        <dbReference type="ARBA" id="ARBA00006834"/>
    </source>
</evidence>
<gene>
    <name evidence="4" type="primary">dmrta2_1</name>
    <name evidence="4" type="ORF">E2C01_003043</name>
</gene>
<evidence type="ECO:0000313" key="5">
    <source>
        <dbReference type="Proteomes" id="UP000324222"/>
    </source>
</evidence>
<protein>
    <submittedName>
        <fullName evidence="4">Doublesex-and mab-3-related transcription factor A2</fullName>
    </submittedName>
</protein>
<organism evidence="4 5">
    <name type="scientific">Portunus trituberculatus</name>
    <name type="common">Swimming crab</name>
    <name type="synonym">Neptunus trituberculatus</name>
    <dbReference type="NCBI Taxonomy" id="210409"/>
    <lineage>
        <taxon>Eukaryota</taxon>
        <taxon>Metazoa</taxon>
        <taxon>Ecdysozoa</taxon>
        <taxon>Arthropoda</taxon>
        <taxon>Crustacea</taxon>
        <taxon>Multicrustacea</taxon>
        <taxon>Malacostraca</taxon>
        <taxon>Eumalacostraca</taxon>
        <taxon>Eucarida</taxon>
        <taxon>Decapoda</taxon>
        <taxon>Pleocyemata</taxon>
        <taxon>Brachyura</taxon>
        <taxon>Eubrachyura</taxon>
        <taxon>Portunoidea</taxon>
        <taxon>Portunidae</taxon>
        <taxon>Portuninae</taxon>
        <taxon>Portunus</taxon>
    </lineage>
</organism>